<dbReference type="Proteomes" id="UP001241169">
    <property type="component" value="Unassembled WGS sequence"/>
</dbReference>
<accession>A0ABQ9S2R5</accession>
<evidence type="ECO:0000313" key="2">
    <source>
        <dbReference type="Proteomes" id="UP001241169"/>
    </source>
</evidence>
<keyword evidence="2" id="KW-1185">Reference proteome</keyword>
<dbReference type="RefSeq" id="XP_060342939.1">
    <property type="nucleotide sequence ID" value="XM_060498205.1"/>
</dbReference>
<evidence type="ECO:0000313" key="1">
    <source>
        <dbReference type="EMBL" id="KAK1523100.1"/>
    </source>
</evidence>
<proteinExistence type="predicted"/>
<dbReference type="GeneID" id="85382104"/>
<comment type="caution">
    <text evidence="1">The sequence shown here is derived from an EMBL/GenBank/DDBJ whole genome shotgun (WGS) entry which is preliminary data.</text>
</comment>
<dbReference type="EMBL" id="MOPA01000014">
    <property type="protein sequence ID" value="KAK1523100.1"/>
    <property type="molecule type" value="Genomic_DNA"/>
</dbReference>
<protein>
    <submittedName>
        <fullName evidence="1">Uncharacterized protein</fullName>
    </submittedName>
</protein>
<name>A0ABQ9S2R5_9PEZI</name>
<sequence>MRLCNHTPTGPSHPESWFYCSPLPNGNTLRHVFQIAGIICSSCLSAFPAPPISLPIHLPYGIGMLLQSRRTIR</sequence>
<reference evidence="1 2" key="1">
    <citation type="submission" date="2016-10" db="EMBL/GenBank/DDBJ databases">
        <title>The genome sequence of Colletotrichum fioriniae PJ7.</title>
        <authorList>
            <person name="Baroncelli R."/>
        </authorList>
    </citation>
    <scope>NUCLEOTIDE SEQUENCE [LARGE SCALE GENOMIC DNA]</scope>
    <source>
        <strain evidence="1 2">IMI 384185</strain>
    </source>
</reference>
<gene>
    <name evidence="1" type="ORF">CPAR01_13953</name>
</gene>
<organism evidence="1 2">
    <name type="scientific">Colletotrichum paranaense</name>
    <dbReference type="NCBI Taxonomy" id="1914294"/>
    <lineage>
        <taxon>Eukaryota</taxon>
        <taxon>Fungi</taxon>
        <taxon>Dikarya</taxon>
        <taxon>Ascomycota</taxon>
        <taxon>Pezizomycotina</taxon>
        <taxon>Sordariomycetes</taxon>
        <taxon>Hypocreomycetidae</taxon>
        <taxon>Glomerellales</taxon>
        <taxon>Glomerellaceae</taxon>
        <taxon>Colletotrichum</taxon>
        <taxon>Colletotrichum acutatum species complex</taxon>
    </lineage>
</organism>